<reference evidence="1 2" key="1">
    <citation type="submission" date="2016-10" db="EMBL/GenBank/DDBJ databases">
        <authorList>
            <person name="de Groot N.N."/>
        </authorList>
    </citation>
    <scope>NUCLEOTIDE SEQUENCE [LARGE SCALE GENOMIC DNA]</scope>
    <source>
        <strain evidence="1 2">CGMCC 4.6533</strain>
    </source>
</reference>
<dbReference type="RefSeq" id="WP_176993493.1">
    <property type="nucleotide sequence ID" value="NZ_FNDJ01000016.1"/>
</dbReference>
<dbReference type="EMBL" id="FNDJ01000016">
    <property type="protein sequence ID" value="SDK47828.1"/>
    <property type="molecule type" value="Genomic_DNA"/>
</dbReference>
<protein>
    <recommendedName>
        <fullName evidence="3">MDMPI C-terminal domain-containing protein</fullName>
    </recommendedName>
</protein>
<gene>
    <name evidence="1" type="ORF">SAMN05421869_116101</name>
</gene>
<evidence type="ECO:0000313" key="2">
    <source>
        <dbReference type="Proteomes" id="UP000199202"/>
    </source>
</evidence>
<name>A0A1G9C826_9ACTN</name>
<dbReference type="Proteomes" id="UP000199202">
    <property type="component" value="Unassembled WGS sequence"/>
</dbReference>
<accession>A0A1G9C826</accession>
<dbReference type="AlphaFoldDB" id="A0A1G9C826"/>
<evidence type="ECO:0008006" key="3">
    <source>
        <dbReference type="Google" id="ProtNLM"/>
    </source>
</evidence>
<evidence type="ECO:0000313" key="1">
    <source>
        <dbReference type="EMBL" id="SDK47828.1"/>
    </source>
</evidence>
<proteinExistence type="predicted"/>
<sequence>MVVAERGMPPGELLARWRAAALAGLPDAPVRCELTAPDGTLWAFGDPARIAGPAAEFCRVGARRLTPEQAGLTAEGPHAADALRVLRNYAA</sequence>
<keyword evidence="2" id="KW-1185">Reference proteome</keyword>
<dbReference type="STRING" id="633440.SAMN05421869_116101"/>
<organism evidence="1 2">
    <name type="scientific">Nonomuraea jiangxiensis</name>
    <dbReference type="NCBI Taxonomy" id="633440"/>
    <lineage>
        <taxon>Bacteria</taxon>
        <taxon>Bacillati</taxon>
        <taxon>Actinomycetota</taxon>
        <taxon>Actinomycetes</taxon>
        <taxon>Streptosporangiales</taxon>
        <taxon>Streptosporangiaceae</taxon>
        <taxon>Nonomuraea</taxon>
    </lineage>
</organism>